<dbReference type="PANTHER" id="PTHR11795:SF442">
    <property type="entry name" value="ABC TRANSPORTER ATP-BINDING PROTEIN"/>
    <property type="match status" value="1"/>
</dbReference>
<evidence type="ECO:0000313" key="11">
    <source>
        <dbReference type="Proteomes" id="UP000562027"/>
    </source>
</evidence>
<evidence type="ECO:0000313" key="10">
    <source>
        <dbReference type="EMBL" id="MBB4846235.1"/>
    </source>
</evidence>
<accession>A0A840LGM6</accession>
<dbReference type="InterPro" id="IPR001851">
    <property type="entry name" value="ABC_transp_permease"/>
</dbReference>
<dbReference type="Proteomes" id="UP000562027">
    <property type="component" value="Unassembled WGS sequence"/>
</dbReference>
<evidence type="ECO:0000256" key="4">
    <source>
        <dbReference type="ARBA" id="ARBA00022692"/>
    </source>
</evidence>
<evidence type="ECO:0000256" key="7">
    <source>
        <dbReference type="ARBA" id="ARBA00023136"/>
    </source>
</evidence>
<dbReference type="GO" id="GO:0005886">
    <property type="term" value="C:plasma membrane"/>
    <property type="evidence" value="ECO:0007669"/>
    <property type="project" value="UniProtKB-SubCell"/>
</dbReference>
<keyword evidence="2" id="KW-0813">Transport</keyword>
<dbReference type="GO" id="GO:0006865">
    <property type="term" value="P:amino acid transport"/>
    <property type="evidence" value="ECO:0007669"/>
    <property type="project" value="UniProtKB-KW"/>
</dbReference>
<comment type="subcellular location">
    <subcellularLocation>
        <location evidence="1">Cell membrane</location>
        <topology evidence="1">Multi-pass membrane protein</topology>
    </subcellularLocation>
</comment>
<sequence>MKILLNVLMNGLTLACIYFMVACGFSLIFGLLRTINLAHGSLYLVGAYVGHDLGVRTSSWVLGLAGGALAAGLVGALMQVVLLRKTEGDNLRQALLTVGFSIVVADLLLWHYGAATYQFDLPAAVAEATDIPGVGPYSTIRLLVVAMAVLVGLALWLILRFTKLGMAVRAAVDDRVMLAALGFEVRSLYLVIFVLGALVCGLAGVVGGSVFSVAPGEDARFLLSSLVVVIIGGMGSLPGAAMGALLVGFSEQLGLAYFPNYAVTATFGLMVAVLAVRPHGLFGRA</sequence>
<keyword evidence="7 9" id="KW-0472">Membrane</keyword>
<dbReference type="AlphaFoldDB" id="A0A840LGM6"/>
<feature type="transmembrane region" description="Helical" evidence="9">
    <location>
        <begin position="94"/>
        <end position="112"/>
    </location>
</feature>
<dbReference type="PANTHER" id="PTHR11795">
    <property type="entry name" value="BRANCHED-CHAIN AMINO ACID TRANSPORT SYSTEM PERMEASE PROTEIN LIVH"/>
    <property type="match status" value="1"/>
</dbReference>
<evidence type="ECO:0000256" key="9">
    <source>
        <dbReference type="SAM" id="Phobius"/>
    </source>
</evidence>
<comment type="similarity">
    <text evidence="8">Belongs to the binding-protein-dependent transport system permease family. LivHM subfamily.</text>
</comment>
<feature type="transmembrane region" description="Helical" evidence="9">
    <location>
        <begin position="140"/>
        <end position="159"/>
    </location>
</feature>
<feature type="transmembrane region" description="Helical" evidence="9">
    <location>
        <begin position="255"/>
        <end position="276"/>
    </location>
</feature>
<gene>
    <name evidence="10" type="ORF">HNP55_004790</name>
</gene>
<evidence type="ECO:0000256" key="6">
    <source>
        <dbReference type="ARBA" id="ARBA00022989"/>
    </source>
</evidence>
<dbReference type="CDD" id="cd06582">
    <property type="entry name" value="TM_PBP1_LivH_like"/>
    <property type="match status" value="1"/>
</dbReference>
<dbReference type="InterPro" id="IPR052157">
    <property type="entry name" value="BCAA_transport_permease"/>
</dbReference>
<evidence type="ECO:0000256" key="8">
    <source>
        <dbReference type="ARBA" id="ARBA00037998"/>
    </source>
</evidence>
<keyword evidence="5" id="KW-0029">Amino-acid transport</keyword>
<feature type="transmembrane region" description="Helical" evidence="9">
    <location>
        <begin position="221"/>
        <end position="249"/>
    </location>
</feature>
<proteinExistence type="inferred from homology"/>
<keyword evidence="6 9" id="KW-1133">Transmembrane helix</keyword>
<name>A0A840LGM6_9BURK</name>
<evidence type="ECO:0000256" key="5">
    <source>
        <dbReference type="ARBA" id="ARBA00022970"/>
    </source>
</evidence>
<protein>
    <submittedName>
        <fullName evidence="10">Branched-chain amino acid transport system permease protein</fullName>
    </submittedName>
</protein>
<reference evidence="10 11" key="1">
    <citation type="submission" date="2020-08" db="EMBL/GenBank/DDBJ databases">
        <title>Functional genomics of gut bacteria from endangered species of beetles.</title>
        <authorList>
            <person name="Carlos-Shanley C."/>
        </authorList>
    </citation>
    <scope>NUCLEOTIDE SEQUENCE [LARGE SCALE GENOMIC DNA]</scope>
    <source>
        <strain evidence="10 11">S00239</strain>
    </source>
</reference>
<dbReference type="GO" id="GO:0022857">
    <property type="term" value="F:transmembrane transporter activity"/>
    <property type="evidence" value="ECO:0007669"/>
    <property type="project" value="InterPro"/>
</dbReference>
<evidence type="ECO:0000256" key="1">
    <source>
        <dbReference type="ARBA" id="ARBA00004651"/>
    </source>
</evidence>
<keyword evidence="11" id="KW-1185">Reference proteome</keyword>
<feature type="transmembrane region" description="Helical" evidence="9">
    <location>
        <begin position="12"/>
        <end position="32"/>
    </location>
</feature>
<evidence type="ECO:0000256" key="3">
    <source>
        <dbReference type="ARBA" id="ARBA00022475"/>
    </source>
</evidence>
<dbReference type="EMBL" id="JACHLP010000018">
    <property type="protein sequence ID" value="MBB4846235.1"/>
    <property type="molecule type" value="Genomic_DNA"/>
</dbReference>
<feature type="transmembrane region" description="Helical" evidence="9">
    <location>
        <begin position="189"/>
        <end position="214"/>
    </location>
</feature>
<evidence type="ECO:0000256" key="2">
    <source>
        <dbReference type="ARBA" id="ARBA00022448"/>
    </source>
</evidence>
<feature type="transmembrane region" description="Helical" evidence="9">
    <location>
        <begin position="60"/>
        <end position="82"/>
    </location>
</feature>
<keyword evidence="3" id="KW-1003">Cell membrane</keyword>
<dbReference type="Pfam" id="PF02653">
    <property type="entry name" value="BPD_transp_2"/>
    <property type="match status" value="1"/>
</dbReference>
<dbReference type="PROSITE" id="PS51257">
    <property type="entry name" value="PROKAR_LIPOPROTEIN"/>
    <property type="match status" value="1"/>
</dbReference>
<organism evidence="10 11">
    <name type="scientific">Roseateles oligotrophus</name>
    <dbReference type="NCBI Taxonomy" id="1769250"/>
    <lineage>
        <taxon>Bacteria</taxon>
        <taxon>Pseudomonadati</taxon>
        <taxon>Pseudomonadota</taxon>
        <taxon>Betaproteobacteria</taxon>
        <taxon>Burkholderiales</taxon>
        <taxon>Sphaerotilaceae</taxon>
        <taxon>Roseateles</taxon>
    </lineage>
</organism>
<comment type="caution">
    <text evidence="10">The sequence shown here is derived from an EMBL/GenBank/DDBJ whole genome shotgun (WGS) entry which is preliminary data.</text>
</comment>
<keyword evidence="4 9" id="KW-0812">Transmembrane</keyword>
<dbReference type="RefSeq" id="WP_184304855.1">
    <property type="nucleotide sequence ID" value="NZ_JACHLP010000018.1"/>
</dbReference>